<keyword evidence="1" id="KW-0812">Transmembrane</keyword>
<gene>
    <name evidence="2" type="ORF">J2D73_14640</name>
</gene>
<feature type="transmembrane region" description="Helical" evidence="1">
    <location>
        <begin position="34"/>
        <end position="55"/>
    </location>
</feature>
<feature type="transmembrane region" description="Helical" evidence="1">
    <location>
        <begin position="67"/>
        <end position="88"/>
    </location>
</feature>
<dbReference type="RefSeq" id="WP_207882485.1">
    <property type="nucleotide sequence ID" value="NZ_JAFVMF010000016.1"/>
</dbReference>
<organism evidence="2 3">
    <name type="scientific">Acetobacter sacchari</name>
    <dbReference type="NCBI Taxonomy" id="2661687"/>
    <lineage>
        <taxon>Bacteria</taxon>
        <taxon>Pseudomonadati</taxon>
        <taxon>Pseudomonadota</taxon>
        <taxon>Alphaproteobacteria</taxon>
        <taxon>Acetobacterales</taxon>
        <taxon>Acetobacteraceae</taxon>
        <taxon>Acetobacter</taxon>
    </lineage>
</organism>
<evidence type="ECO:0000313" key="3">
    <source>
        <dbReference type="Proteomes" id="UP000664771"/>
    </source>
</evidence>
<dbReference type="InterPro" id="IPR006750">
    <property type="entry name" value="YdcZ"/>
</dbReference>
<protein>
    <submittedName>
        <fullName evidence="2">DMT family transporter</fullName>
    </submittedName>
</protein>
<evidence type="ECO:0000256" key="1">
    <source>
        <dbReference type="SAM" id="Phobius"/>
    </source>
</evidence>
<proteinExistence type="predicted"/>
<keyword evidence="1" id="KW-0472">Membrane</keyword>
<name>A0ABS3LYN6_9PROT</name>
<keyword evidence="1" id="KW-1133">Transmembrane helix</keyword>
<comment type="caution">
    <text evidence="2">The sequence shown here is derived from an EMBL/GenBank/DDBJ whole genome shotgun (WGS) entry which is preliminary data.</text>
</comment>
<accession>A0ABS3LYN6</accession>
<dbReference type="PANTHER" id="PTHR34821:SF2">
    <property type="entry name" value="INNER MEMBRANE PROTEIN YDCZ"/>
    <property type="match status" value="1"/>
</dbReference>
<reference evidence="2 3" key="1">
    <citation type="submission" date="2021-03" db="EMBL/GenBank/DDBJ databases">
        <title>The complete genome sequence of Acetobacter sacchari TBRC 11175.</title>
        <authorList>
            <person name="Charoenyingcharoen P."/>
            <person name="Yukphan P."/>
        </authorList>
    </citation>
    <scope>NUCLEOTIDE SEQUENCE [LARGE SCALE GENOMIC DNA]</scope>
    <source>
        <strain evidence="2 3">TBRC 11175</strain>
    </source>
</reference>
<feature type="transmembrane region" description="Helical" evidence="1">
    <location>
        <begin position="128"/>
        <end position="147"/>
    </location>
</feature>
<keyword evidence="3" id="KW-1185">Reference proteome</keyword>
<sequence>MNYGASGILIAAGIALVAQNLLMTSMTRSVSTVTIVLATNSAVGLLAWLGLLVIQGGFSGVIEGARAFRLTCFLPGLLGSFSVFASIYGYQRLGVSATVSTLVASQLTCGLCIDLIRSPNLNTPQTVSLFVGVALLVSGAILVSSHTGHS</sequence>
<dbReference type="PANTHER" id="PTHR34821">
    <property type="entry name" value="INNER MEMBRANE PROTEIN YDCZ"/>
    <property type="match status" value="1"/>
</dbReference>
<dbReference type="Pfam" id="PF04657">
    <property type="entry name" value="DMT_YdcZ"/>
    <property type="match status" value="1"/>
</dbReference>
<evidence type="ECO:0000313" key="2">
    <source>
        <dbReference type="EMBL" id="MBO1361024.1"/>
    </source>
</evidence>
<dbReference type="Proteomes" id="UP000664771">
    <property type="component" value="Unassembled WGS sequence"/>
</dbReference>
<dbReference type="EMBL" id="JAFVMF010000016">
    <property type="protein sequence ID" value="MBO1361024.1"/>
    <property type="molecule type" value="Genomic_DNA"/>
</dbReference>